<evidence type="ECO:0000259" key="2">
    <source>
        <dbReference type="Pfam" id="PF03703"/>
    </source>
</evidence>
<dbReference type="PANTHER" id="PTHR34473:SF2">
    <property type="entry name" value="UPF0699 TRANSMEMBRANE PROTEIN YDBT"/>
    <property type="match status" value="1"/>
</dbReference>
<feature type="transmembrane region" description="Helical" evidence="1">
    <location>
        <begin position="46"/>
        <end position="67"/>
    </location>
</feature>
<keyword evidence="1" id="KW-0472">Membrane</keyword>
<keyword evidence="1" id="KW-1133">Transmembrane helix</keyword>
<dbReference type="InterPro" id="IPR005182">
    <property type="entry name" value="YdbS-like_PH"/>
</dbReference>
<gene>
    <name evidence="3" type="ORF">HNR31_003149</name>
</gene>
<accession>A0A7W0C109</accession>
<evidence type="ECO:0000256" key="1">
    <source>
        <dbReference type="SAM" id="Phobius"/>
    </source>
</evidence>
<feature type="domain" description="YdbS-like PH" evidence="2">
    <location>
        <begin position="72"/>
        <end position="148"/>
    </location>
</feature>
<keyword evidence="4" id="KW-1185">Reference proteome</keyword>
<organism evidence="3 4">
    <name type="scientific">Thermaerobacillus caldiproteolyticus</name>
    <dbReference type="NCBI Taxonomy" id="247480"/>
    <lineage>
        <taxon>Bacteria</taxon>
        <taxon>Bacillati</taxon>
        <taxon>Bacillota</taxon>
        <taxon>Bacilli</taxon>
        <taxon>Bacillales</taxon>
        <taxon>Anoxybacillaceae</taxon>
        <taxon>Thermaerobacillus</taxon>
    </lineage>
</organism>
<proteinExistence type="predicted"/>
<dbReference type="RefSeq" id="WP_181557062.1">
    <property type="nucleotide sequence ID" value="NZ_CP064060.1"/>
</dbReference>
<sequence length="159" mass="18868">MRGEPKHRISERALRVWRIDGMISSCVYWLGFFVVLGLTFAFHWPYWISMVTFVLSVFATYLLVWLFPALRWKRWRYDVHEHEIEVQHGIYVIKRTIIPMVRVQHVDMKQGPLLRKYRLATISIWTAATVHEIPALDVEEAEALRDRISVLARMADSDE</sequence>
<keyword evidence="1" id="KW-0812">Transmembrane</keyword>
<dbReference type="AlphaFoldDB" id="A0A7W0C109"/>
<name>A0A7W0C109_9BACL</name>
<dbReference type="Proteomes" id="UP000523087">
    <property type="component" value="Unassembled WGS sequence"/>
</dbReference>
<evidence type="ECO:0000313" key="3">
    <source>
        <dbReference type="EMBL" id="MBA2876354.1"/>
    </source>
</evidence>
<dbReference type="PANTHER" id="PTHR34473">
    <property type="entry name" value="UPF0699 TRANSMEMBRANE PROTEIN YDBS"/>
    <property type="match status" value="1"/>
</dbReference>
<dbReference type="EMBL" id="JACDUT010000011">
    <property type="protein sequence ID" value="MBA2876354.1"/>
    <property type="molecule type" value="Genomic_DNA"/>
</dbReference>
<dbReference type="Pfam" id="PF03703">
    <property type="entry name" value="bPH_2"/>
    <property type="match status" value="1"/>
</dbReference>
<comment type="caution">
    <text evidence="3">The sequence shown here is derived from an EMBL/GenBank/DDBJ whole genome shotgun (WGS) entry which is preliminary data.</text>
</comment>
<feature type="transmembrane region" description="Helical" evidence="1">
    <location>
        <begin position="21"/>
        <end position="40"/>
    </location>
</feature>
<evidence type="ECO:0000313" key="4">
    <source>
        <dbReference type="Proteomes" id="UP000523087"/>
    </source>
</evidence>
<protein>
    <recommendedName>
        <fullName evidence="2">YdbS-like PH domain-containing protein</fullName>
    </recommendedName>
</protein>
<reference evidence="3 4" key="1">
    <citation type="submission" date="2020-07" db="EMBL/GenBank/DDBJ databases">
        <title>Genomic Encyclopedia of Type Strains, Phase IV (KMG-IV): sequencing the most valuable type-strain genomes for metagenomic binning, comparative biology and taxonomic classification.</title>
        <authorList>
            <person name="Goeker M."/>
        </authorList>
    </citation>
    <scope>NUCLEOTIDE SEQUENCE [LARGE SCALE GENOMIC DNA]</scope>
    <source>
        <strain evidence="3 4">DSM 15730</strain>
    </source>
</reference>